<dbReference type="GO" id="GO:0097367">
    <property type="term" value="F:carbohydrate derivative binding"/>
    <property type="evidence" value="ECO:0007669"/>
    <property type="project" value="InterPro"/>
</dbReference>
<feature type="domain" description="SIS" evidence="1">
    <location>
        <begin position="11"/>
        <end position="150"/>
    </location>
</feature>
<dbReference type="CDD" id="cd05710">
    <property type="entry name" value="SIS_1"/>
    <property type="match status" value="1"/>
</dbReference>
<dbReference type="InterPro" id="IPR046348">
    <property type="entry name" value="SIS_dom_sf"/>
</dbReference>
<gene>
    <name evidence="2" type="ORF">EDD60_13313</name>
</gene>
<evidence type="ECO:0000313" key="2">
    <source>
        <dbReference type="EMBL" id="TCV91231.1"/>
    </source>
</evidence>
<accession>A0A4R3YGT1</accession>
<dbReference type="SUPFAM" id="SSF53697">
    <property type="entry name" value="SIS domain"/>
    <property type="match status" value="1"/>
</dbReference>
<dbReference type="AlphaFoldDB" id="A0A4R3YGT1"/>
<dbReference type="GO" id="GO:0004360">
    <property type="term" value="F:glutamine-fructose-6-phosphate transaminase (isomerizing) activity"/>
    <property type="evidence" value="ECO:0007669"/>
    <property type="project" value="TreeGrafter"/>
</dbReference>
<dbReference type="GO" id="GO:0006047">
    <property type="term" value="P:UDP-N-acetylglucosamine metabolic process"/>
    <property type="evidence" value="ECO:0007669"/>
    <property type="project" value="TreeGrafter"/>
</dbReference>
<evidence type="ECO:0000313" key="3">
    <source>
        <dbReference type="Proteomes" id="UP000295515"/>
    </source>
</evidence>
<dbReference type="PANTHER" id="PTHR10937">
    <property type="entry name" value="GLUCOSAMINE--FRUCTOSE-6-PHOSPHATE AMINOTRANSFERASE, ISOMERIZING"/>
    <property type="match status" value="1"/>
</dbReference>
<evidence type="ECO:0000259" key="1">
    <source>
        <dbReference type="PROSITE" id="PS51464"/>
    </source>
</evidence>
<reference evidence="2 3" key="1">
    <citation type="submission" date="2019-03" db="EMBL/GenBank/DDBJ databases">
        <title>Genomic Encyclopedia of Type Strains, Phase IV (KMG-IV): sequencing the most valuable type-strain genomes for metagenomic binning, comparative biology and taxonomic classification.</title>
        <authorList>
            <person name="Goeker M."/>
        </authorList>
    </citation>
    <scope>NUCLEOTIDE SEQUENCE [LARGE SCALE GENOMIC DNA]</scope>
    <source>
        <strain evidence="2 3">DSM 29487</strain>
    </source>
</reference>
<dbReference type="Gene3D" id="3.40.50.10490">
    <property type="entry name" value="Glucose-6-phosphate isomerase like protein, domain 1"/>
    <property type="match status" value="1"/>
</dbReference>
<dbReference type="GO" id="GO:0006002">
    <property type="term" value="P:fructose 6-phosphate metabolic process"/>
    <property type="evidence" value="ECO:0007669"/>
    <property type="project" value="TreeGrafter"/>
</dbReference>
<dbReference type="Gene3D" id="3.40.50.12570">
    <property type="match status" value="1"/>
</dbReference>
<dbReference type="PANTHER" id="PTHR10937:SF14">
    <property type="entry name" value="FRUCTOSELYSINE 6-PHOSPHATE DEGLYCASE"/>
    <property type="match status" value="1"/>
</dbReference>
<sequence length="327" mass="37387">MEIKEILKDILKQKEARGKVKDIVWIAAGGSHGGFYPAQYFMEHEAKSIRSMSFTSNEFVFSTPGFIGENTIAVICSMRGTPETIEAARIAKQKGASTISLYVDESELTEICDYNILYQSIAIDESDFSQVNAALGLKLAMTLVELVDGYQYYKEAMDTFEHIDEFYRQAVENIRLSAIKWALQNKESQTIYVMGSGPTYGAAYIFSICNIMEMLQIDSSTINCCEFFHGPFEVVNEDTSIFLLIGEGRCRKADERVIRFLDTFGGKKVYKLDARDIGLQNIDHHVSEYFNHLLFSPILNNVYMRELAQQIKKDYNTRTYMWKNAYK</sequence>
<dbReference type="EMBL" id="SMCQ01000033">
    <property type="protein sequence ID" value="TCV91231.1"/>
    <property type="molecule type" value="Genomic_DNA"/>
</dbReference>
<keyword evidence="3" id="KW-1185">Reference proteome</keyword>
<dbReference type="PROSITE" id="PS51464">
    <property type="entry name" value="SIS"/>
    <property type="match status" value="1"/>
</dbReference>
<dbReference type="InterPro" id="IPR001347">
    <property type="entry name" value="SIS_dom"/>
</dbReference>
<name>A0A4R3YGT1_9FIRM</name>
<proteinExistence type="predicted"/>
<dbReference type="Proteomes" id="UP000295515">
    <property type="component" value="Unassembled WGS sequence"/>
</dbReference>
<dbReference type="InterPro" id="IPR035488">
    <property type="entry name" value="FrlB_SIS"/>
</dbReference>
<comment type="caution">
    <text evidence="2">The sequence shown here is derived from an EMBL/GenBank/DDBJ whole genome shotgun (WGS) entry which is preliminary data.</text>
</comment>
<protein>
    <submittedName>
        <fullName evidence="2">Fructoselysine-6-P-deglycase FrlB-like protein</fullName>
    </submittedName>
</protein>
<organism evidence="2 3">
    <name type="scientific">Longibaculum muris</name>
    <dbReference type="NCBI Taxonomy" id="1796628"/>
    <lineage>
        <taxon>Bacteria</taxon>
        <taxon>Bacillati</taxon>
        <taxon>Bacillota</taxon>
        <taxon>Erysipelotrichia</taxon>
        <taxon>Erysipelotrichales</taxon>
        <taxon>Coprobacillaceae</taxon>
        <taxon>Longibaculum</taxon>
    </lineage>
</organism>
<dbReference type="Gene3D" id="1.10.10.2240">
    <property type="match status" value="1"/>
</dbReference>
<dbReference type="GO" id="GO:0006487">
    <property type="term" value="P:protein N-linked glycosylation"/>
    <property type="evidence" value="ECO:0007669"/>
    <property type="project" value="TreeGrafter"/>
</dbReference>
<dbReference type="RefSeq" id="WP_066450535.1">
    <property type="nucleotide sequence ID" value="NZ_JANKBF010000028.1"/>
</dbReference>
<dbReference type="GeneID" id="98916732"/>